<dbReference type="GeneID" id="66100460"/>
<dbReference type="Proteomes" id="UP000812287">
    <property type="component" value="Unassembled WGS sequence"/>
</dbReference>
<gene>
    <name evidence="1" type="ORF">BT62DRAFT_1014174</name>
</gene>
<evidence type="ECO:0000313" key="1">
    <source>
        <dbReference type="EMBL" id="KAG7439266.1"/>
    </source>
</evidence>
<organism evidence="1 2">
    <name type="scientific">Guyanagaster necrorhizus</name>
    <dbReference type="NCBI Taxonomy" id="856835"/>
    <lineage>
        <taxon>Eukaryota</taxon>
        <taxon>Fungi</taxon>
        <taxon>Dikarya</taxon>
        <taxon>Basidiomycota</taxon>
        <taxon>Agaricomycotina</taxon>
        <taxon>Agaricomycetes</taxon>
        <taxon>Agaricomycetidae</taxon>
        <taxon>Agaricales</taxon>
        <taxon>Marasmiineae</taxon>
        <taxon>Physalacriaceae</taxon>
        <taxon>Guyanagaster</taxon>
    </lineage>
</organism>
<sequence length="276" mass="31825">MFLSFSSATVSSRNGNCAVAFLAQFPTDYPVFKASLAAPTDRPASIHRVSEDILKEIFTSLINSLILAVDDYHGDHFPYSMLTISHVCVHWRDVAYSLASLWCFIFIPFRYLIKRDEDYQETREVEVSIPAALIEFSLRRAKEGPLSVFLFRMHDDMLKTGQPRKNHTFAVMSSLRSTAPRWRELYISIIPSGFKDFYKIFQGLKNLSSPERLTCVKPFDVWEFRAFLTAVNLRWLDLGEYVRPKQPVSFPHTKSSTSFFERSILSTRPYSPMSSM</sequence>
<keyword evidence="2" id="KW-1185">Reference proteome</keyword>
<dbReference type="OrthoDB" id="3071612at2759"/>
<dbReference type="AlphaFoldDB" id="A0A9P8AL53"/>
<comment type="caution">
    <text evidence="1">The sequence shown here is derived from an EMBL/GenBank/DDBJ whole genome shotgun (WGS) entry which is preliminary data.</text>
</comment>
<proteinExistence type="predicted"/>
<evidence type="ECO:0008006" key="3">
    <source>
        <dbReference type="Google" id="ProtNLM"/>
    </source>
</evidence>
<name>A0A9P8AL53_9AGAR</name>
<dbReference type="RefSeq" id="XP_043032766.1">
    <property type="nucleotide sequence ID" value="XM_043178173.1"/>
</dbReference>
<reference evidence="1" key="1">
    <citation type="submission" date="2020-11" db="EMBL/GenBank/DDBJ databases">
        <title>Adaptations for nitrogen fixation in a non-lichenized fungal sporocarp promotes dispersal by wood-feeding termites.</title>
        <authorList>
            <consortium name="DOE Joint Genome Institute"/>
            <person name="Koch R.A."/>
            <person name="Yoon G."/>
            <person name="Arayal U."/>
            <person name="Lail K."/>
            <person name="Amirebrahimi M."/>
            <person name="Labutti K."/>
            <person name="Lipzen A."/>
            <person name="Riley R."/>
            <person name="Barry K."/>
            <person name="Henrissat B."/>
            <person name="Grigoriev I.V."/>
            <person name="Herr J.R."/>
            <person name="Aime M.C."/>
        </authorList>
    </citation>
    <scope>NUCLEOTIDE SEQUENCE</scope>
    <source>
        <strain evidence="1">MCA 3950</strain>
    </source>
</reference>
<protein>
    <recommendedName>
        <fullName evidence="3">F-box domain-containing protein</fullName>
    </recommendedName>
</protein>
<dbReference type="EMBL" id="MU250603">
    <property type="protein sequence ID" value="KAG7439266.1"/>
    <property type="molecule type" value="Genomic_DNA"/>
</dbReference>
<evidence type="ECO:0000313" key="2">
    <source>
        <dbReference type="Proteomes" id="UP000812287"/>
    </source>
</evidence>
<accession>A0A9P8AL53</accession>